<evidence type="ECO:0000313" key="2">
    <source>
        <dbReference type="EMBL" id="MCW1887520.1"/>
    </source>
</evidence>
<organism evidence="2 3">
    <name type="scientific">Luteolibacter flavescens</name>
    <dbReference type="NCBI Taxonomy" id="1859460"/>
    <lineage>
        <taxon>Bacteria</taxon>
        <taxon>Pseudomonadati</taxon>
        <taxon>Verrucomicrobiota</taxon>
        <taxon>Verrucomicrobiia</taxon>
        <taxon>Verrucomicrobiales</taxon>
        <taxon>Verrucomicrobiaceae</taxon>
        <taxon>Luteolibacter</taxon>
    </lineage>
</organism>
<evidence type="ECO:0008006" key="4">
    <source>
        <dbReference type="Google" id="ProtNLM"/>
    </source>
</evidence>
<evidence type="ECO:0000313" key="3">
    <source>
        <dbReference type="Proteomes" id="UP001207930"/>
    </source>
</evidence>
<proteinExistence type="predicted"/>
<feature type="signal peptide" evidence="1">
    <location>
        <begin position="1"/>
        <end position="20"/>
    </location>
</feature>
<gene>
    <name evidence="2" type="ORF">OKA04_22480</name>
</gene>
<dbReference type="RefSeq" id="WP_264503475.1">
    <property type="nucleotide sequence ID" value="NZ_JAPDDS010000018.1"/>
</dbReference>
<sequence>MKLLPPFALFALACSGLATATVVNIDFATPNSSGYTGFGAAETTPGHTVWNTGAYSGSGNSITLLDLVDSAGSLTTVDFTLSGFQGSNAAGGGEMERASGYSELMTDYLQIDGGMDSSVPEFAVTATGKFSNLVVGASYDIYFYGQGSTFSPGAGAINRGQNSLFSVNGGAPLQTSWDGIAGGNGILTNGVEYVRFMNVVALNGGAEGGVINFTWANVVASGSYPNATQDLAPNGNATGNTASRYAALNAVQLVSVIPEPSGALLALLGMTGLLARRRR</sequence>
<accession>A0ABT3FVE1</accession>
<name>A0ABT3FVE1_9BACT</name>
<comment type="caution">
    <text evidence="2">The sequence shown here is derived from an EMBL/GenBank/DDBJ whole genome shotgun (WGS) entry which is preliminary data.</text>
</comment>
<protein>
    <recommendedName>
        <fullName evidence="4">PEP-CTERM sorting domain-containing protein</fullName>
    </recommendedName>
</protein>
<keyword evidence="1" id="KW-0732">Signal</keyword>
<keyword evidence="3" id="KW-1185">Reference proteome</keyword>
<dbReference type="EMBL" id="JAPDDS010000018">
    <property type="protein sequence ID" value="MCW1887520.1"/>
    <property type="molecule type" value="Genomic_DNA"/>
</dbReference>
<reference evidence="2 3" key="1">
    <citation type="submission" date="2022-10" db="EMBL/GenBank/DDBJ databases">
        <title>Luteolibacter flavescens strain MCCC 1K03193, whole genome shotgun sequencing project.</title>
        <authorList>
            <person name="Zhao G."/>
            <person name="Shen L."/>
        </authorList>
    </citation>
    <scope>NUCLEOTIDE SEQUENCE [LARGE SCALE GENOMIC DNA]</scope>
    <source>
        <strain evidence="2 3">MCCC 1K03193</strain>
    </source>
</reference>
<feature type="chain" id="PRO_5047333267" description="PEP-CTERM sorting domain-containing protein" evidence="1">
    <location>
        <begin position="21"/>
        <end position="279"/>
    </location>
</feature>
<evidence type="ECO:0000256" key="1">
    <source>
        <dbReference type="SAM" id="SignalP"/>
    </source>
</evidence>
<dbReference type="Proteomes" id="UP001207930">
    <property type="component" value="Unassembled WGS sequence"/>
</dbReference>